<sequence>MRGEIFGRGTRQMNGTRMCNERCCHINVQKSDESNRSEDISTMNSGNNKGYCEHHCVDETARKRTNST</sequence>
<evidence type="ECO:0000313" key="1">
    <source>
        <dbReference type="EMBL" id="MFH4978031.1"/>
    </source>
</evidence>
<protein>
    <submittedName>
        <fullName evidence="1">Uncharacterized protein</fullName>
    </submittedName>
</protein>
<evidence type="ECO:0000313" key="2">
    <source>
        <dbReference type="Proteomes" id="UP001608902"/>
    </source>
</evidence>
<reference evidence="1 2" key="1">
    <citation type="submission" date="2024-08" db="EMBL/GenBank/DDBJ databases">
        <title>Gnathostoma spinigerum genome.</title>
        <authorList>
            <person name="Gonzalez-Bertolin B."/>
            <person name="Monzon S."/>
            <person name="Zaballos A."/>
            <person name="Jimenez P."/>
            <person name="Dekumyoy P."/>
            <person name="Varona S."/>
            <person name="Cuesta I."/>
            <person name="Sumanam S."/>
            <person name="Adisakwattana P."/>
            <person name="Gasser R.B."/>
            <person name="Hernandez-Gonzalez A."/>
            <person name="Young N.D."/>
            <person name="Perteguer M.J."/>
        </authorList>
    </citation>
    <scope>NUCLEOTIDE SEQUENCE [LARGE SCALE GENOMIC DNA]</scope>
    <source>
        <strain evidence="1">AL3</strain>
        <tissue evidence="1">Liver</tissue>
    </source>
</reference>
<name>A0ABD6EFP6_9BILA</name>
<gene>
    <name evidence="1" type="ORF">AB6A40_004740</name>
</gene>
<dbReference type="Proteomes" id="UP001608902">
    <property type="component" value="Unassembled WGS sequence"/>
</dbReference>
<comment type="caution">
    <text evidence="1">The sequence shown here is derived from an EMBL/GenBank/DDBJ whole genome shotgun (WGS) entry which is preliminary data.</text>
</comment>
<dbReference type="EMBL" id="JBGFUD010002803">
    <property type="protein sequence ID" value="MFH4978031.1"/>
    <property type="molecule type" value="Genomic_DNA"/>
</dbReference>
<dbReference type="AlphaFoldDB" id="A0ABD6EFP6"/>
<proteinExistence type="predicted"/>
<accession>A0ABD6EFP6</accession>
<keyword evidence="2" id="KW-1185">Reference proteome</keyword>
<organism evidence="1 2">
    <name type="scientific">Gnathostoma spinigerum</name>
    <dbReference type="NCBI Taxonomy" id="75299"/>
    <lineage>
        <taxon>Eukaryota</taxon>
        <taxon>Metazoa</taxon>
        <taxon>Ecdysozoa</taxon>
        <taxon>Nematoda</taxon>
        <taxon>Chromadorea</taxon>
        <taxon>Rhabditida</taxon>
        <taxon>Spirurina</taxon>
        <taxon>Gnathostomatomorpha</taxon>
        <taxon>Gnathostomatoidea</taxon>
        <taxon>Gnathostomatidae</taxon>
        <taxon>Gnathostoma</taxon>
    </lineage>
</organism>